<accession>A0A975G1U4</accession>
<dbReference type="RefSeq" id="WP_211939276.1">
    <property type="nucleotide sequence ID" value="NZ_CP073078.1"/>
</dbReference>
<dbReference type="SMART" id="SM00671">
    <property type="entry name" value="SEL1"/>
    <property type="match status" value="4"/>
</dbReference>
<dbReference type="KEGG" id="caul:KCG34_04910"/>
<sequence length="246" mass="26234">MAGSGASDLVEVMVGALVAMSPERLAAVLGDTPERSAPWVRAAAEWGLAEAQLRYGRMLLEGQGVTRDPAQALAWFELAAEGGEGEIQAEARNMVGRCRENGWGAPADPAIAAEWYRLAAEAGSAWAQYNLGHLLLDGLGVPRDPKAALTWYRRAAEQGHPRAMNLVGRCLEQGWGAPKDPAAARDWYRRSAEGGYFRGQFNYASVLRAEGRLEEADALFAAALAGAPAISRGAMTEALARLKEAA</sequence>
<organism evidence="1 2">
    <name type="scientific">Phenylobacterium montanum</name>
    <dbReference type="NCBI Taxonomy" id="2823693"/>
    <lineage>
        <taxon>Bacteria</taxon>
        <taxon>Pseudomonadati</taxon>
        <taxon>Pseudomonadota</taxon>
        <taxon>Alphaproteobacteria</taxon>
        <taxon>Caulobacterales</taxon>
        <taxon>Caulobacteraceae</taxon>
        <taxon>Phenylobacterium</taxon>
    </lineage>
</organism>
<dbReference type="Gene3D" id="1.25.40.10">
    <property type="entry name" value="Tetratricopeptide repeat domain"/>
    <property type="match status" value="1"/>
</dbReference>
<dbReference type="InterPro" id="IPR011990">
    <property type="entry name" value="TPR-like_helical_dom_sf"/>
</dbReference>
<dbReference type="PANTHER" id="PTHR43628:SF1">
    <property type="entry name" value="CHITIN SYNTHASE REGULATORY FACTOR 2-RELATED"/>
    <property type="match status" value="1"/>
</dbReference>
<dbReference type="Proteomes" id="UP000676409">
    <property type="component" value="Chromosome"/>
</dbReference>
<dbReference type="SUPFAM" id="SSF81901">
    <property type="entry name" value="HCP-like"/>
    <property type="match status" value="1"/>
</dbReference>
<dbReference type="InterPro" id="IPR052945">
    <property type="entry name" value="Mitotic_Regulator"/>
</dbReference>
<gene>
    <name evidence="1" type="ORF">KCG34_04910</name>
</gene>
<evidence type="ECO:0000313" key="1">
    <source>
        <dbReference type="EMBL" id="QUD89224.1"/>
    </source>
</evidence>
<reference evidence="1" key="1">
    <citation type="submission" date="2021-04" db="EMBL/GenBank/DDBJ databases">
        <title>The complete genome sequence of Caulobacter sp. S6.</title>
        <authorList>
            <person name="Tang Y."/>
            <person name="Ouyang W."/>
            <person name="Liu Q."/>
            <person name="Huang B."/>
            <person name="Guo Z."/>
            <person name="Lei P."/>
        </authorList>
    </citation>
    <scope>NUCLEOTIDE SEQUENCE</scope>
    <source>
        <strain evidence="1">S6</strain>
    </source>
</reference>
<name>A0A975G1U4_9CAUL</name>
<dbReference type="AlphaFoldDB" id="A0A975G1U4"/>
<dbReference type="EMBL" id="CP073078">
    <property type="protein sequence ID" value="QUD89224.1"/>
    <property type="molecule type" value="Genomic_DNA"/>
</dbReference>
<proteinExistence type="predicted"/>
<keyword evidence="2" id="KW-1185">Reference proteome</keyword>
<protein>
    <submittedName>
        <fullName evidence="1">Sel1 repeat family protein</fullName>
    </submittedName>
</protein>
<dbReference type="InterPro" id="IPR006597">
    <property type="entry name" value="Sel1-like"/>
</dbReference>
<dbReference type="Pfam" id="PF08238">
    <property type="entry name" value="Sel1"/>
    <property type="match status" value="4"/>
</dbReference>
<evidence type="ECO:0000313" key="2">
    <source>
        <dbReference type="Proteomes" id="UP000676409"/>
    </source>
</evidence>
<dbReference type="PANTHER" id="PTHR43628">
    <property type="entry name" value="ACTIVATOR OF C KINASE PROTEIN 1-RELATED"/>
    <property type="match status" value="1"/>
</dbReference>